<reference evidence="1 2" key="1">
    <citation type="submission" date="2018-04" db="EMBL/GenBank/DDBJ databases">
        <title>Genomic Encyclopedia of Archaeal and Bacterial Type Strains, Phase II (KMG-II): from individual species to whole genera.</title>
        <authorList>
            <person name="Goeker M."/>
        </authorList>
    </citation>
    <scope>NUCLEOTIDE SEQUENCE [LARGE SCALE GENOMIC DNA]</scope>
    <source>
        <strain evidence="1 2">DSM 23382</strain>
    </source>
</reference>
<name>A0A2T5VAU9_9HYPH</name>
<dbReference type="EMBL" id="QAYG01000003">
    <property type="protein sequence ID" value="PTW60879.1"/>
    <property type="molecule type" value="Genomic_DNA"/>
</dbReference>
<keyword evidence="2" id="KW-1185">Reference proteome</keyword>
<sequence length="142" mass="16037">MSKIGAAAVSEEDTCEIIEMVSAVRKEGVQATDEFEVLLDNTNLKKVIEYYYLVTEQYGREFGPFFSEDFANGALAKSYEHLKVLVNFRIHKGNRVAMYKYLLKPGMTGAEDDPMRILVINGNKNIKFINGREVTIKSNSNS</sequence>
<proteinExistence type="predicted"/>
<protein>
    <submittedName>
        <fullName evidence="1">Uncharacterized protein</fullName>
    </submittedName>
</protein>
<dbReference type="AlphaFoldDB" id="A0A2T5VAU9"/>
<organism evidence="1 2">
    <name type="scientific">Breoghania corrubedonensis</name>
    <dbReference type="NCBI Taxonomy" id="665038"/>
    <lineage>
        <taxon>Bacteria</taxon>
        <taxon>Pseudomonadati</taxon>
        <taxon>Pseudomonadota</taxon>
        <taxon>Alphaproteobacteria</taxon>
        <taxon>Hyphomicrobiales</taxon>
        <taxon>Stappiaceae</taxon>
        <taxon>Breoghania</taxon>
    </lineage>
</organism>
<evidence type="ECO:0000313" key="2">
    <source>
        <dbReference type="Proteomes" id="UP000244081"/>
    </source>
</evidence>
<accession>A0A2T5VAU9</accession>
<gene>
    <name evidence="1" type="ORF">C8N35_10358</name>
</gene>
<comment type="caution">
    <text evidence="1">The sequence shown here is derived from an EMBL/GenBank/DDBJ whole genome shotgun (WGS) entry which is preliminary data.</text>
</comment>
<evidence type="ECO:0000313" key="1">
    <source>
        <dbReference type="EMBL" id="PTW60879.1"/>
    </source>
</evidence>
<dbReference type="Proteomes" id="UP000244081">
    <property type="component" value="Unassembled WGS sequence"/>
</dbReference>
<dbReference type="RefSeq" id="WP_107989714.1">
    <property type="nucleotide sequence ID" value="NZ_QAYG01000003.1"/>
</dbReference>